<feature type="region of interest" description="Disordered" evidence="1">
    <location>
        <begin position="1"/>
        <end position="34"/>
    </location>
</feature>
<gene>
    <name evidence="2" type="ORF">MDA_GLEAN10005617</name>
</gene>
<feature type="region of interest" description="Disordered" evidence="1">
    <location>
        <begin position="53"/>
        <end position="158"/>
    </location>
</feature>
<evidence type="ECO:0000313" key="2">
    <source>
        <dbReference type="EMBL" id="ELK23372.1"/>
    </source>
</evidence>
<protein>
    <submittedName>
        <fullName evidence="2">Uncharacterized protein</fullName>
    </submittedName>
</protein>
<feature type="compositionally biased region" description="Polar residues" evidence="1">
    <location>
        <begin position="148"/>
        <end position="158"/>
    </location>
</feature>
<dbReference type="EMBL" id="KB113694">
    <property type="protein sequence ID" value="ELK23372.1"/>
    <property type="molecule type" value="Genomic_DNA"/>
</dbReference>
<dbReference type="AlphaFoldDB" id="L5LAZ2"/>
<feature type="compositionally biased region" description="Polar residues" evidence="1">
    <location>
        <begin position="126"/>
        <end position="135"/>
    </location>
</feature>
<proteinExistence type="predicted"/>
<keyword evidence="3" id="KW-1185">Reference proteome</keyword>
<evidence type="ECO:0000313" key="3">
    <source>
        <dbReference type="Proteomes" id="UP000010556"/>
    </source>
</evidence>
<reference evidence="3" key="1">
    <citation type="journal article" date="2013" name="Science">
        <title>Comparative analysis of bat genomes provides insight into the evolution of flight and immunity.</title>
        <authorList>
            <person name="Zhang G."/>
            <person name="Cowled C."/>
            <person name="Shi Z."/>
            <person name="Huang Z."/>
            <person name="Bishop-Lilly K.A."/>
            <person name="Fang X."/>
            <person name="Wynne J.W."/>
            <person name="Xiong Z."/>
            <person name="Baker M.L."/>
            <person name="Zhao W."/>
            <person name="Tachedjian M."/>
            <person name="Zhu Y."/>
            <person name="Zhou P."/>
            <person name="Jiang X."/>
            <person name="Ng J."/>
            <person name="Yang L."/>
            <person name="Wu L."/>
            <person name="Xiao J."/>
            <person name="Feng Y."/>
            <person name="Chen Y."/>
            <person name="Sun X."/>
            <person name="Zhang Y."/>
            <person name="Marsh G.A."/>
            <person name="Crameri G."/>
            <person name="Broder C.C."/>
            <person name="Frey K.G."/>
            <person name="Wang L.F."/>
            <person name="Wang J."/>
        </authorList>
    </citation>
    <scope>NUCLEOTIDE SEQUENCE [LARGE SCALE GENOMIC DNA]</scope>
</reference>
<accession>L5LAZ2</accession>
<evidence type="ECO:0000256" key="1">
    <source>
        <dbReference type="SAM" id="MobiDB-lite"/>
    </source>
</evidence>
<feature type="compositionally biased region" description="Basic and acidic residues" evidence="1">
    <location>
        <begin position="136"/>
        <end position="146"/>
    </location>
</feature>
<sequence>MPGPPTGQGARAQGFPEEEQSIGMQMDGAGGGQSALTQSLLGLCWPPGVSGLCYLDGEEGHSAQSSAVADANPTPANGDPTSQPNTHLPGRESKPGRYTGRATGARVCLGKRKKTDRQPGRGLETSGGNSITGTWERTKGRPDRPAEQVTQGPRAQQR</sequence>
<organism evidence="2 3">
    <name type="scientific">Myotis davidii</name>
    <name type="common">David's myotis</name>
    <dbReference type="NCBI Taxonomy" id="225400"/>
    <lineage>
        <taxon>Eukaryota</taxon>
        <taxon>Metazoa</taxon>
        <taxon>Chordata</taxon>
        <taxon>Craniata</taxon>
        <taxon>Vertebrata</taxon>
        <taxon>Euteleostomi</taxon>
        <taxon>Mammalia</taxon>
        <taxon>Eutheria</taxon>
        <taxon>Laurasiatheria</taxon>
        <taxon>Chiroptera</taxon>
        <taxon>Yangochiroptera</taxon>
        <taxon>Vespertilionidae</taxon>
        <taxon>Myotis</taxon>
    </lineage>
</organism>
<dbReference type="Proteomes" id="UP000010556">
    <property type="component" value="Unassembled WGS sequence"/>
</dbReference>
<name>L5LAZ2_MYODS</name>